<protein>
    <submittedName>
        <fullName evidence="2">Outer membrane protein beta-barrel domain-containing protein</fullName>
    </submittedName>
</protein>
<dbReference type="STRING" id="947013.SAMN04488109_1670"/>
<dbReference type="InterPro" id="IPR025665">
    <property type="entry name" value="Beta-barrel_OMP_2"/>
</dbReference>
<dbReference type="RefSeq" id="WP_084137967.1">
    <property type="nucleotide sequence ID" value="NZ_FQWQ01000001.1"/>
</dbReference>
<dbReference type="Proteomes" id="UP000184212">
    <property type="component" value="Unassembled WGS sequence"/>
</dbReference>
<feature type="domain" description="Outer membrane protein beta-barrel" evidence="1">
    <location>
        <begin position="24"/>
        <end position="216"/>
    </location>
</feature>
<proteinExistence type="predicted"/>
<dbReference type="EMBL" id="FQWQ01000001">
    <property type="protein sequence ID" value="SHG74890.1"/>
    <property type="molecule type" value="Genomic_DNA"/>
</dbReference>
<keyword evidence="3" id="KW-1185">Reference proteome</keyword>
<gene>
    <name evidence="2" type="ORF">SAMN04488109_1670</name>
</gene>
<accession>A0A1M5MC57</accession>
<sequence length="239" mass="26864">MERWILILTILLLNGVNVVAQTAPTPPERYLRKRLISKFEVTAGGGLLRSSTYFGNSVTRFGYSFGGGVSHAFSKTLELKARVLYERKGSQTVGDGYGYGYYGQGPLGPIHFTRDITTTLNYLTISVMPTIHILPKKNVVFGMGAFYGFLRKAEVIYKNIDHINPANSSTLVLTDPRNFPSKYEYGFSGYAGYVLPLSKKYDLTFMLHYSKSLTDFVDFASTYQRNNVLLFSVTFGFLR</sequence>
<dbReference type="Pfam" id="PF13568">
    <property type="entry name" value="OMP_b-brl_2"/>
    <property type="match status" value="1"/>
</dbReference>
<organism evidence="2 3">
    <name type="scientific">Chryseolinea serpens</name>
    <dbReference type="NCBI Taxonomy" id="947013"/>
    <lineage>
        <taxon>Bacteria</taxon>
        <taxon>Pseudomonadati</taxon>
        <taxon>Bacteroidota</taxon>
        <taxon>Cytophagia</taxon>
        <taxon>Cytophagales</taxon>
        <taxon>Fulvivirgaceae</taxon>
        <taxon>Chryseolinea</taxon>
    </lineage>
</organism>
<dbReference type="OrthoDB" id="947434at2"/>
<evidence type="ECO:0000313" key="2">
    <source>
        <dbReference type="EMBL" id="SHG74890.1"/>
    </source>
</evidence>
<name>A0A1M5MC57_9BACT</name>
<dbReference type="AlphaFoldDB" id="A0A1M5MC57"/>
<reference evidence="2 3" key="1">
    <citation type="submission" date="2016-11" db="EMBL/GenBank/DDBJ databases">
        <authorList>
            <person name="Jaros S."/>
            <person name="Januszkiewicz K."/>
            <person name="Wedrychowicz H."/>
        </authorList>
    </citation>
    <scope>NUCLEOTIDE SEQUENCE [LARGE SCALE GENOMIC DNA]</scope>
    <source>
        <strain evidence="2 3">DSM 24574</strain>
    </source>
</reference>
<evidence type="ECO:0000259" key="1">
    <source>
        <dbReference type="Pfam" id="PF13568"/>
    </source>
</evidence>
<evidence type="ECO:0000313" key="3">
    <source>
        <dbReference type="Proteomes" id="UP000184212"/>
    </source>
</evidence>